<dbReference type="NCBIfam" id="TIGR00546">
    <property type="entry name" value="lnt"/>
    <property type="match status" value="1"/>
</dbReference>
<keyword evidence="5 8" id="KW-1133">Transmembrane helix</keyword>
<dbReference type="Pfam" id="PF00795">
    <property type="entry name" value="CN_hydrolase"/>
    <property type="match status" value="1"/>
</dbReference>
<protein>
    <recommendedName>
        <fullName evidence="8">Apolipoprotein N-acyltransferase</fullName>
        <shortName evidence="8">ALP N-acyltransferase</shortName>
        <ecNumber evidence="8">2.3.1.269</ecNumber>
    </recommendedName>
</protein>
<dbReference type="PANTHER" id="PTHR38686:SF1">
    <property type="entry name" value="APOLIPOPROTEIN N-ACYLTRANSFERASE"/>
    <property type="match status" value="1"/>
</dbReference>
<evidence type="ECO:0000256" key="3">
    <source>
        <dbReference type="ARBA" id="ARBA00022679"/>
    </source>
</evidence>
<feature type="transmembrane region" description="Helical" evidence="8">
    <location>
        <begin position="482"/>
        <end position="503"/>
    </location>
</feature>
<dbReference type="PANTHER" id="PTHR38686">
    <property type="entry name" value="APOLIPOPROTEIN N-ACYLTRANSFERASE"/>
    <property type="match status" value="1"/>
</dbReference>
<feature type="transmembrane region" description="Helical" evidence="8">
    <location>
        <begin position="120"/>
        <end position="139"/>
    </location>
</feature>
<dbReference type="InterPro" id="IPR036526">
    <property type="entry name" value="C-N_Hydrolase_sf"/>
</dbReference>
<dbReference type="GO" id="GO:0042158">
    <property type="term" value="P:lipoprotein biosynthetic process"/>
    <property type="evidence" value="ECO:0007669"/>
    <property type="project" value="UniProtKB-UniRule"/>
</dbReference>
<accession>A0A7G7CPN3</accession>
<dbReference type="SUPFAM" id="SSF56317">
    <property type="entry name" value="Carbon-nitrogen hydrolase"/>
    <property type="match status" value="1"/>
</dbReference>
<keyword evidence="7 8" id="KW-0012">Acyltransferase</keyword>
<feature type="transmembrane region" description="Helical" evidence="8">
    <location>
        <begin position="26"/>
        <end position="47"/>
    </location>
</feature>
<keyword evidence="4 8" id="KW-0812">Transmembrane</keyword>
<dbReference type="InterPro" id="IPR003010">
    <property type="entry name" value="C-N_Hydrolase"/>
</dbReference>
<evidence type="ECO:0000256" key="6">
    <source>
        <dbReference type="ARBA" id="ARBA00023136"/>
    </source>
</evidence>
<gene>
    <name evidence="8 10" type="primary">lnt</name>
    <name evidence="10" type="ORF">H0194_00260</name>
</gene>
<evidence type="ECO:0000256" key="2">
    <source>
        <dbReference type="ARBA" id="ARBA00022475"/>
    </source>
</evidence>
<comment type="function">
    <text evidence="8">Catalyzes the phospholipid dependent N-acylation of the N-terminal cysteine of apolipoprotein, the last step in lipoprotein maturation.</text>
</comment>
<evidence type="ECO:0000313" key="11">
    <source>
        <dbReference type="Proteomes" id="UP000515743"/>
    </source>
</evidence>
<dbReference type="EC" id="2.3.1.269" evidence="8"/>
<evidence type="ECO:0000256" key="4">
    <source>
        <dbReference type="ARBA" id="ARBA00022692"/>
    </source>
</evidence>
<evidence type="ECO:0000313" key="10">
    <source>
        <dbReference type="EMBL" id="QNE89549.1"/>
    </source>
</evidence>
<feature type="transmembrane region" description="Helical" evidence="8">
    <location>
        <begin position="89"/>
        <end position="108"/>
    </location>
</feature>
<comment type="catalytic activity">
    <reaction evidence="8">
        <text>N-terminal S-1,2-diacyl-sn-glyceryl-L-cysteinyl-[lipoprotein] + a glycerophospholipid = N-acyl-S-1,2-diacyl-sn-glyceryl-L-cysteinyl-[lipoprotein] + a 2-acyl-sn-glycero-3-phospholipid + H(+)</text>
        <dbReference type="Rhea" id="RHEA:48228"/>
        <dbReference type="Rhea" id="RHEA-COMP:14681"/>
        <dbReference type="Rhea" id="RHEA-COMP:14684"/>
        <dbReference type="ChEBI" id="CHEBI:15378"/>
        <dbReference type="ChEBI" id="CHEBI:136912"/>
        <dbReference type="ChEBI" id="CHEBI:140656"/>
        <dbReference type="ChEBI" id="CHEBI:140657"/>
        <dbReference type="ChEBI" id="CHEBI:140660"/>
        <dbReference type="EC" id="2.3.1.269"/>
    </reaction>
</comment>
<dbReference type="EMBL" id="CP059404">
    <property type="protein sequence ID" value="QNE89549.1"/>
    <property type="molecule type" value="Genomic_DNA"/>
</dbReference>
<dbReference type="Proteomes" id="UP000515743">
    <property type="component" value="Chromosome"/>
</dbReference>
<comment type="pathway">
    <text evidence="8">Protein modification; lipoprotein biosynthesis (N-acyl transfer).</text>
</comment>
<dbReference type="HAMAP" id="MF_01148">
    <property type="entry name" value="Lnt"/>
    <property type="match status" value="1"/>
</dbReference>
<feature type="transmembrane region" description="Helical" evidence="8">
    <location>
        <begin position="59"/>
        <end position="83"/>
    </location>
</feature>
<keyword evidence="3 8" id="KW-0808">Transferase</keyword>
<dbReference type="CDD" id="cd07571">
    <property type="entry name" value="ALP_N-acyl_transferase"/>
    <property type="match status" value="1"/>
</dbReference>
<reference evidence="10 11" key="1">
    <citation type="submission" date="2020-07" db="EMBL/GenBank/DDBJ databases">
        <title>Complete genome and description of Corynebacterium incognita strain Marseille-Q3630 sp. nov.</title>
        <authorList>
            <person name="Boxberger M."/>
        </authorList>
    </citation>
    <scope>NUCLEOTIDE SEQUENCE [LARGE SCALE GENOMIC DNA]</scope>
    <source>
        <strain evidence="10 11">Marseille-Q3630</strain>
    </source>
</reference>
<sequence>MKEALLRILLGAVSGAGVYASFQPLGLWWAGIIGIVGLYVALSPWAPTEADSPAPRRPIPIGVGMAVAWMHTMTAYLLLLPWIGELVGTFPYVALAFTLSLWSLLLGWWGSRVAVWRYGFALFPFLFLLIEFARSMWPFGGFAWVRVAWGQVGGPFETLARLGGPALVSFAVVCIACGFVGLFHSRRHVKSNVAAMAMISVPAVLCTSVTGQEGHEPAFQDTVKVAAIQGNVPRLGLDFNAQRRAVLSNHVKQTHAVVTHNPDLDLVIWPENSSDVNPLTDSAARGLIDGAVTAAGVPIVVGTITKDSVGDRNTMQVFAPGGEVGEHHHKKFLQPFGETMPFRDVLRHVSEYVDLAGDFKPGTGNGVVHANGIALGIATCYEVQYDAAYREAVKAGAQLLATPTNNATFGFSDMTYQQLAMSRMRAVETDRAVVVPATSGVSAIIAPDGTVAQRTEVFTAASLVEDLPLRDGLTPAVRWGTWLEWLLAGIGVGVALCAMFPSLRRRCAWRRPVDSTAAQHSSAPLTAAASE</sequence>
<feature type="domain" description="CN hydrolase" evidence="9">
    <location>
        <begin position="223"/>
        <end position="469"/>
    </location>
</feature>
<dbReference type="Pfam" id="PF20154">
    <property type="entry name" value="LNT_N"/>
    <property type="match status" value="1"/>
</dbReference>
<evidence type="ECO:0000256" key="1">
    <source>
        <dbReference type="ARBA" id="ARBA00004651"/>
    </source>
</evidence>
<dbReference type="UniPathway" id="UPA00666"/>
<dbReference type="InterPro" id="IPR045378">
    <property type="entry name" value="LNT_N"/>
</dbReference>
<dbReference type="RefSeq" id="WP_185175923.1">
    <property type="nucleotide sequence ID" value="NZ_CP059404.1"/>
</dbReference>
<evidence type="ECO:0000256" key="8">
    <source>
        <dbReference type="HAMAP-Rule" id="MF_01148"/>
    </source>
</evidence>
<keyword evidence="2 8" id="KW-1003">Cell membrane</keyword>
<evidence type="ECO:0000259" key="9">
    <source>
        <dbReference type="PROSITE" id="PS50263"/>
    </source>
</evidence>
<name>A0A7G7CPN3_9CORY</name>
<proteinExistence type="inferred from homology"/>
<feature type="transmembrane region" description="Helical" evidence="8">
    <location>
        <begin position="159"/>
        <end position="181"/>
    </location>
</feature>
<comment type="similarity">
    <text evidence="8">Belongs to the CN hydrolase family. Apolipoprotein N-acyltransferase subfamily.</text>
</comment>
<dbReference type="InterPro" id="IPR004563">
    <property type="entry name" value="Apolipo_AcylTrfase"/>
</dbReference>
<evidence type="ECO:0000256" key="5">
    <source>
        <dbReference type="ARBA" id="ARBA00022989"/>
    </source>
</evidence>
<comment type="subcellular location">
    <subcellularLocation>
        <location evidence="1 8">Cell membrane</location>
        <topology evidence="1 8">Multi-pass membrane protein</topology>
    </subcellularLocation>
</comment>
<dbReference type="AlphaFoldDB" id="A0A7G7CPN3"/>
<keyword evidence="10" id="KW-0449">Lipoprotein</keyword>
<dbReference type="KEGG" id="cik:H0194_00260"/>
<organism evidence="10 11">
    <name type="scientific">Corynebacterium incognita</name>
    <dbReference type="NCBI Taxonomy" id="2754725"/>
    <lineage>
        <taxon>Bacteria</taxon>
        <taxon>Bacillati</taxon>
        <taxon>Actinomycetota</taxon>
        <taxon>Actinomycetes</taxon>
        <taxon>Mycobacteriales</taxon>
        <taxon>Corynebacteriaceae</taxon>
        <taxon>Corynebacterium</taxon>
    </lineage>
</organism>
<keyword evidence="6 8" id="KW-0472">Membrane</keyword>
<dbReference type="Gene3D" id="3.60.110.10">
    <property type="entry name" value="Carbon-nitrogen hydrolase"/>
    <property type="match status" value="1"/>
</dbReference>
<dbReference type="GO" id="GO:0005886">
    <property type="term" value="C:plasma membrane"/>
    <property type="evidence" value="ECO:0007669"/>
    <property type="project" value="UniProtKB-SubCell"/>
</dbReference>
<evidence type="ECO:0000256" key="7">
    <source>
        <dbReference type="ARBA" id="ARBA00023315"/>
    </source>
</evidence>
<dbReference type="GO" id="GO:0016410">
    <property type="term" value="F:N-acyltransferase activity"/>
    <property type="evidence" value="ECO:0007669"/>
    <property type="project" value="UniProtKB-UniRule"/>
</dbReference>
<dbReference type="PROSITE" id="PS50263">
    <property type="entry name" value="CN_HYDROLASE"/>
    <property type="match status" value="1"/>
</dbReference>
<keyword evidence="11" id="KW-1185">Reference proteome</keyword>